<accession>A0A8I6XAV8</accession>
<reference evidence="2" key="3">
    <citation type="submission" date="2022-01" db="UniProtKB">
        <authorList>
            <consortium name="EnsemblPlants"/>
        </authorList>
    </citation>
    <scope>IDENTIFICATION</scope>
    <source>
        <strain evidence="2">subsp. vulgare</strain>
    </source>
</reference>
<dbReference type="SMR" id="A0A8I6XAV8"/>
<feature type="domain" description="RNase H type-1" evidence="1">
    <location>
        <begin position="2"/>
        <end position="113"/>
    </location>
</feature>
<dbReference type="Pfam" id="PF13456">
    <property type="entry name" value="RVT_3"/>
    <property type="match status" value="1"/>
</dbReference>
<evidence type="ECO:0000313" key="2">
    <source>
        <dbReference type="EnsemblPlants" id="HORVU.MOREX.r3.3HG0311090.1.CDS1"/>
    </source>
</evidence>
<organism evidence="2 3">
    <name type="scientific">Hordeum vulgare subsp. vulgare</name>
    <name type="common">Domesticated barley</name>
    <dbReference type="NCBI Taxonomy" id="112509"/>
    <lineage>
        <taxon>Eukaryota</taxon>
        <taxon>Viridiplantae</taxon>
        <taxon>Streptophyta</taxon>
        <taxon>Embryophyta</taxon>
        <taxon>Tracheophyta</taxon>
        <taxon>Spermatophyta</taxon>
        <taxon>Magnoliopsida</taxon>
        <taxon>Liliopsida</taxon>
        <taxon>Poales</taxon>
        <taxon>Poaceae</taxon>
        <taxon>BOP clade</taxon>
        <taxon>Pooideae</taxon>
        <taxon>Triticodae</taxon>
        <taxon>Triticeae</taxon>
        <taxon>Hordeinae</taxon>
        <taxon>Hordeum</taxon>
    </lineage>
</organism>
<dbReference type="PANTHER" id="PTHR47074">
    <property type="entry name" value="BNAC02G40300D PROTEIN"/>
    <property type="match status" value="1"/>
</dbReference>
<reference evidence="3" key="1">
    <citation type="journal article" date="2012" name="Nature">
        <title>A physical, genetic and functional sequence assembly of the barley genome.</title>
        <authorList>
            <consortium name="The International Barley Genome Sequencing Consortium"/>
            <person name="Mayer K.F."/>
            <person name="Waugh R."/>
            <person name="Brown J.W."/>
            <person name="Schulman A."/>
            <person name="Langridge P."/>
            <person name="Platzer M."/>
            <person name="Fincher G.B."/>
            <person name="Muehlbauer G.J."/>
            <person name="Sato K."/>
            <person name="Close T.J."/>
            <person name="Wise R.P."/>
            <person name="Stein N."/>
        </authorList>
    </citation>
    <scope>NUCLEOTIDE SEQUENCE [LARGE SCALE GENOMIC DNA]</scope>
    <source>
        <strain evidence="3">cv. Morex</strain>
    </source>
</reference>
<evidence type="ECO:0000259" key="1">
    <source>
        <dbReference type="Pfam" id="PF13456"/>
    </source>
</evidence>
<reference evidence="2" key="2">
    <citation type="submission" date="2020-10" db="EMBL/GenBank/DDBJ databases">
        <authorList>
            <person name="Scholz U."/>
            <person name="Mascher M."/>
            <person name="Fiebig A."/>
        </authorList>
    </citation>
    <scope>NUCLEOTIDE SEQUENCE [LARGE SCALE GENOMIC DNA]</scope>
    <source>
        <strain evidence="2">cv. Morex</strain>
    </source>
</reference>
<dbReference type="InterPro" id="IPR036397">
    <property type="entry name" value="RNaseH_sf"/>
</dbReference>
<dbReference type="Gene3D" id="3.30.420.10">
    <property type="entry name" value="Ribonuclease H-like superfamily/Ribonuclease H"/>
    <property type="match status" value="1"/>
</dbReference>
<dbReference type="Gramene" id="HORVU.MOREX.r3.3HG0311090.1">
    <property type="protein sequence ID" value="HORVU.MOREX.r3.3HG0311090.1.CDS1"/>
    <property type="gene ID" value="HORVU.MOREX.r3.3HG0311090"/>
</dbReference>
<name>A0A8I6XAV8_HORVV</name>
<dbReference type="InterPro" id="IPR052929">
    <property type="entry name" value="RNase_H-like_EbsB-rel"/>
</dbReference>
<protein>
    <recommendedName>
        <fullName evidence="1">RNase H type-1 domain-containing protein</fullName>
    </recommendedName>
</protein>
<dbReference type="PANTHER" id="PTHR47074:SF69">
    <property type="entry name" value="RNASE H TYPE-1 DOMAIN-CONTAINING PROTEIN"/>
    <property type="match status" value="1"/>
</dbReference>
<dbReference type="SUPFAM" id="SSF53098">
    <property type="entry name" value="Ribonuclease H-like"/>
    <property type="match status" value="1"/>
</dbReference>
<proteinExistence type="predicted"/>
<dbReference type="InterPro" id="IPR044730">
    <property type="entry name" value="RNase_H-like_dom_plant"/>
</dbReference>
<dbReference type="InterPro" id="IPR012337">
    <property type="entry name" value="RNaseH-like_sf"/>
</dbReference>
<dbReference type="EnsemblPlants" id="HORVU.MOREX.r3.3HG0311090.1">
    <property type="protein sequence ID" value="HORVU.MOREX.r3.3HG0311090.1.CDS1"/>
    <property type="gene ID" value="HORVU.MOREX.r3.3HG0311090"/>
</dbReference>
<dbReference type="CDD" id="cd06222">
    <property type="entry name" value="RNase_H_like"/>
    <property type="match status" value="1"/>
</dbReference>
<keyword evidence="3" id="KW-1185">Reference proteome</keyword>
<evidence type="ECO:0000313" key="3">
    <source>
        <dbReference type="Proteomes" id="UP000011116"/>
    </source>
</evidence>
<dbReference type="GO" id="GO:0004523">
    <property type="term" value="F:RNA-DNA hybrid ribonuclease activity"/>
    <property type="evidence" value="ECO:0007669"/>
    <property type="project" value="InterPro"/>
</dbReference>
<dbReference type="Proteomes" id="UP000011116">
    <property type="component" value="Chromosome 3H"/>
</dbReference>
<dbReference type="Gramene" id="HORVU.MOREX.r2.3HG0259800.1">
    <property type="protein sequence ID" value="HORVU.MOREX.r2.3HG0259800.1.CDS.1"/>
    <property type="gene ID" value="HORVU.MOREX.r2.3HG0259800"/>
</dbReference>
<dbReference type="AlphaFoldDB" id="A0A8I6XAV8"/>
<dbReference type="GO" id="GO:0003676">
    <property type="term" value="F:nucleic acid binding"/>
    <property type="evidence" value="ECO:0007669"/>
    <property type="project" value="InterPro"/>
</dbReference>
<sequence>MSGSGGWGFVVRNSNGEAVGVAVGRLDHAQDALHTEADACSRALHLVQECGISRIQIESDSQLLVQTLNNEGNEMGQCGVLIKEIKESIFLNFFCFNISFCPRTCNRVADGLTTFGAMLRDVPQVVWPGHPRDFVHCYLASNLAALVE</sequence>
<dbReference type="InterPro" id="IPR002156">
    <property type="entry name" value="RNaseH_domain"/>
</dbReference>